<protein>
    <submittedName>
        <fullName evidence="1">Uncharacterized protein</fullName>
    </submittedName>
</protein>
<feature type="non-terminal residue" evidence="1">
    <location>
        <position position="1"/>
    </location>
</feature>
<organism evidence="1 2">
    <name type="scientific">Rotaria magnacalcarata</name>
    <dbReference type="NCBI Taxonomy" id="392030"/>
    <lineage>
        <taxon>Eukaryota</taxon>
        <taxon>Metazoa</taxon>
        <taxon>Spiralia</taxon>
        <taxon>Gnathifera</taxon>
        <taxon>Rotifera</taxon>
        <taxon>Eurotatoria</taxon>
        <taxon>Bdelloidea</taxon>
        <taxon>Philodinida</taxon>
        <taxon>Philodinidae</taxon>
        <taxon>Rotaria</taxon>
    </lineage>
</organism>
<dbReference type="Proteomes" id="UP000681967">
    <property type="component" value="Unassembled WGS sequence"/>
</dbReference>
<name>A0A8S3GMG1_9BILA</name>
<accession>A0A8S3GMG1</accession>
<comment type="caution">
    <text evidence="1">The sequence shown here is derived from an EMBL/GenBank/DDBJ whole genome shotgun (WGS) entry which is preliminary data.</text>
</comment>
<proteinExistence type="predicted"/>
<sequence>IIYKKRIIYMAPTATITPRGVRKGGERKSKSARAG</sequence>
<gene>
    <name evidence="1" type="ORF">BYL167_LOCUS76340</name>
</gene>
<dbReference type="EMBL" id="CAJOBH010275121">
    <property type="protein sequence ID" value="CAF5167544.1"/>
    <property type="molecule type" value="Genomic_DNA"/>
</dbReference>
<dbReference type="AlphaFoldDB" id="A0A8S3GMG1"/>
<evidence type="ECO:0000313" key="2">
    <source>
        <dbReference type="Proteomes" id="UP000681967"/>
    </source>
</evidence>
<evidence type="ECO:0000313" key="1">
    <source>
        <dbReference type="EMBL" id="CAF5167544.1"/>
    </source>
</evidence>
<reference evidence="1" key="1">
    <citation type="submission" date="2021-02" db="EMBL/GenBank/DDBJ databases">
        <authorList>
            <person name="Nowell W R."/>
        </authorList>
    </citation>
    <scope>NUCLEOTIDE SEQUENCE</scope>
</reference>